<evidence type="ECO:0000256" key="1">
    <source>
        <dbReference type="SAM" id="MobiDB-lite"/>
    </source>
</evidence>
<feature type="non-terminal residue" evidence="2">
    <location>
        <position position="1"/>
    </location>
</feature>
<feature type="region of interest" description="Disordered" evidence="1">
    <location>
        <begin position="99"/>
        <end position="183"/>
    </location>
</feature>
<name>A0A6J4IQ48_9PROT</name>
<reference evidence="2" key="1">
    <citation type="submission" date="2020-02" db="EMBL/GenBank/DDBJ databases">
        <authorList>
            <person name="Meier V. D."/>
        </authorList>
    </citation>
    <scope>NUCLEOTIDE SEQUENCE</scope>
    <source>
        <strain evidence="2">AVDCRST_MAG04</strain>
    </source>
</reference>
<feature type="compositionally biased region" description="Basic residues" evidence="1">
    <location>
        <begin position="34"/>
        <end position="54"/>
    </location>
</feature>
<feature type="compositionally biased region" description="Basic residues" evidence="1">
    <location>
        <begin position="65"/>
        <end position="79"/>
    </location>
</feature>
<gene>
    <name evidence="2" type="ORF">AVDCRST_MAG04-2353</name>
</gene>
<dbReference type="EMBL" id="CADCTL010000168">
    <property type="protein sequence ID" value="CAA9256771.1"/>
    <property type="molecule type" value="Genomic_DNA"/>
</dbReference>
<sequence length="183" mass="19991">RIVHRHHDAVGRRDAGALQRREQPSADGGERHAASGRRRHRRARRQRSARRRRGPPTVRAQSFRGRARSARHAPLRHGVRSGAGPSRAGLLEFRAAARPLPGQHRRPVHHRARVPVQVRGAGQPGVRGPALPQRARPRGRGGRHGLVDGHTQPRLGRPERRGAGLLGSRGARRQGDGGGLPAV</sequence>
<proteinExistence type="predicted"/>
<protein>
    <submittedName>
        <fullName evidence="2">Uncharacterized protein</fullName>
    </submittedName>
</protein>
<evidence type="ECO:0000313" key="2">
    <source>
        <dbReference type="EMBL" id="CAA9256771.1"/>
    </source>
</evidence>
<feature type="compositionally biased region" description="Basic and acidic residues" evidence="1">
    <location>
        <begin position="8"/>
        <end position="33"/>
    </location>
</feature>
<feature type="compositionally biased region" description="Basic residues" evidence="1">
    <location>
        <begin position="103"/>
        <end position="113"/>
    </location>
</feature>
<feature type="non-terminal residue" evidence="2">
    <location>
        <position position="183"/>
    </location>
</feature>
<feature type="region of interest" description="Disordered" evidence="1">
    <location>
        <begin position="1"/>
        <end position="86"/>
    </location>
</feature>
<dbReference type="AlphaFoldDB" id="A0A6J4IQ48"/>
<organism evidence="2">
    <name type="scientific">uncultured Acetobacteraceae bacterium</name>
    <dbReference type="NCBI Taxonomy" id="169975"/>
    <lineage>
        <taxon>Bacteria</taxon>
        <taxon>Pseudomonadati</taxon>
        <taxon>Pseudomonadota</taxon>
        <taxon>Alphaproteobacteria</taxon>
        <taxon>Acetobacterales</taxon>
        <taxon>Acetobacteraceae</taxon>
        <taxon>environmental samples</taxon>
    </lineage>
</organism>
<accession>A0A6J4IQ48</accession>